<proteinExistence type="predicted"/>
<keyword evidence="3" id="KW-1185">Reference proteome</keyword>
<dbReference type="OrthoDB" id="2630497at2759"/>
<sequence>MEVSSHCLSCVLSRTSEATNYPKSTSKLPPPPVIVEEQEELEVAQGLDSNLNRGKSLYLVDWKGFNEDPERKAWEPASNLTNSPHLFKDFHTFYPDKPGPNSSRVSFMVFGGDWSL</sequence>
<name>A0A9Q3JAJ9_9BASI</name>
<dbReference type="GO" id="GO:0006338">
    <property type="term" value="P:chromatin remodeling"/>
    <property type="evidence" value="ECO:0007669"/>
    <property type="project" value="UniProtKB-ARBA"/>
</dbReference>
<dbReference type="SUPFAM" id="SSF54160">
    <property type="entry name" value="Chromo domain-like"/>
    <property type="match status" value="1"/>
</dbReference>
<dbReference type="AlphaFoldDB" id="A0A9Q3JAJ9"/>
<protein>
    <recommendedName>
        <fullName evidence="1">Chromo domain-containing protein</fullName>
    </recommendedName>
</protein>
<dbReference type="InterPro" id="IPR000953">
    <property type="entry name" value="Chromo/chromo_shadow_dom"/>
</dbReference>
<organism evidence="2 3">
    <name type="scientific">Austropuccinia psidii MF-1</name>
    <dbReference type="NCBI Taxonomy" id="1389203"/>
    <lineage>
        <taxon>Eukaryota</taxon>
        <taxon>Fungi</taxon>
        <taxon>Dikarya</taxon>
        <taxon>Basidiomycota</taxon>
        <taxon>Pucciniomycotina</taxon>
        <taxon>Pucciniomycetes</taxon>
        <taxon>Pucciniales</taxon>
        <taxon>Sphaerophragmiaceae</taxon>
        <taxon>Austropuccinia</taxon>
    </lineage>
</organism>
<feature type="domain" description="Chromo" evidence="1">
    <location>
        <begin position="41"/>
        <end position="102"/>
    </location>
</feature>
<evidence type="ECO:0000259" key="1">
    <source>
        <dbReference type="PROSITE" id="PS50013"/>
    </source>
</evidence>
<evidence type="ECO:0000313" key="3">
    <source>
        <dbReference type="Proteomes" id="UP000765509"/>
    </source>
</evidence>
<comment type="caution">
    <text evidence="2">The sequence shown here is derived from an EMBL/GenBank/DDBJ whole genome shotgun (WGS) entry which is preliminary data.</text>
</comment>
<dbReference type="EMBL" id="AVOT02066505">
    <property type="protein sequence ID" value="MBW0558301.1"/>
    <property type="molecule type" value="Genomic_DNA"/>
</dbReference>
<dbReference type="InterPro" id="IPR016197">
    <property type="entry name" value="Chromo-like_dom_sf"/>
</dbReference>
<dbReference type="InterPro" id="IPR023780">
    <property type="entry name" value="Chromo_domain"/>
</dbReference>
<dbReference type="Proteomes" id="UP000765509">
    <property type="component" value="Unassembled WGS sequence"/>
</dbReference>
<dbReference type="Pfam" id="PF00385">
    <property type="entry name" value="Chromo"/>
    <property type="match status" value="1"/>
</dbReference>
<evidence type="ECO:0000313" key="2">
    <source>
        <dbReference type="EMBL" id="MBW0558301.1"/>
    </source>
</evidence>
<reference evidence="2" key="1">
    <citation type="submission" date="2021-03" db="EMBL/GenBank/DDBJ databases">
        <title>Draft genome sequence of rust myrtle Austropuccinia psidii MF-1, a brazilian biotype.</title>
        <authorList>
            <person name="Quecine M.C."/>
            <person name="Pachon D.M.R."/>
            <person name="Bonatelli M.L."/>
            <person name="Correr F.H."/>
            <person name="Franceschini L.M."/>
            <person name="Leite T.F."/>
            <person name="Margarido G.R.A."/>
            <person name="Almeida C.A."/>
            <person name="Ferrarezi J.A."/>
            <person name="Labate C.A."/>
        </authorList>
    </citation>
    <scope>NUCLEOTIDE SEQUENCE</scope>
    <source>
        <strain evidence="2">MF-1</strain>
    </source>
</reference>
<gene>
    <name evidence="2" type="ORF">O181_098016</name>
</gene>
<dbReference type="Gene3D" id="2.40.50.40">
    <property type="match status" value="1"/>
</dbReference>
<dbReference type="PROSITE" id="PS50013">
    <property type="entry name" value="CHROMO_2"/>
    <property type="match status" value="1"/>
</dbReference>
<accession>A0A9Q3JAJ9</accession>